<sequence>MDFHPHTLPPTTGADHLINRTETIQHHQCTITGEGAPEITCFITRKLPKITCFITRKSHQALGLQPPMDKMALVSTRNTGLTTEREKGEEHDHPEQDPPKTQRTFFRTFSKFEGLK</sequence>
<name>A0A4Y2SUV7_ARAVE</name>
<keyword evidence="3" id="KW-1185">Reference proteome</keyword>
<reference evidence="2 3" key="1">
    <citation type="journal article" date="2019" name="Sci. Rep.">
        <title>Orb-weaving spider Araneus ventricosus genome elucidates the spidroin gene catalogue.</title>
        <authorList>
            <person name="Kono N."/>
            <person name="Nakamura H."/>
            <person name="Ohtoshi R."/>
            <person name="Moran D.A.P."/>
            <person name="Shinohara A."/>
            <person name="Yoshida Y."/>
            <person name="Fujiwara M."/>
            <person name="Mori M."/>
            <person name="Tomita M."/>
            <person name="Arakawa K."/>
        </authorList>
    </citation>
    <scope>NUCLEOTIDE SEQUENCE [LARGE SCALE GENOMIC DNA]</scope>
</reference>
<gene>
    <name evidence="2" type="ORF">AVEN_97786_1</name>
</gene>
<evidence type="ECO:0000256" key="1">
    <source>
        <dbReference type="SAM" id="MobiDB-lite"/>
    </source>
</evidence>
<comment type="caution">
    <text evidence="2">The sequence shown here is derived from an EMBL/GenBank/DDBJ whole genome shotgun (WGS) entry which is preliminary data.</text>
</comment>
<dbReference type="Proteomes" id="UP000499080">
    <property type="component" value="Unassembled WGS sequence"/>
</dbReference>
<evidence type="ECO:0000313" key="2">
    <source>
        <dbReference type="EMBL" id="GBN91350.1"/>
    </source>
</evidence>
<proteinExistence type="predicted"/>
<protein>
    <submittedName>
        <fullName evidence="2">Uncharacterized protein</fullName>
    </submittedName>
</protein>
<evidence type="ECO:0000313" key="3">
    <source>
        <dbReference type="Proteomes" id="UP000499080"/>
    </source>
</evidence>
<feature type="region of interest" description="Disordered" evidence="1">
    <location>
        <begin position="77"/>
        <end position="102"/>
    </location>
</feature>
<organism evidence="2 3">
    <name type="scientific">Araneus ventricosus</name>
    <name type="common">Orbweaver spider</name>
    <name type="synonym">Epeira ventricosa</name>
    <dbReference type="NCBI Taxonomy" id="182803"/>
    <lineage>
        <taxon>Eukaryota</taxon>
        <taxon>Metazoa</taxon>
        <taxon>Ecdysozoa</taxon>
        <taxon>Arthropoda</taxon>
        <taxon>Chelicerata</taxon>
        <taxon>Arachnida</taxon>
        <taxon>Araneae</taxon>
        <taxon>Araneomorphae</taxon>
        <taxon>Entelegynae</taxon>
        <taxon>Araneoidea</taxon>
        <taxon>Araneidae</taxon>
        <taxon>Araneus</taxon>
    </lineage>
</organism>
<dbReference type="AlphaFoldDB" id="A0A4Y2SUV7"/>
<feature type="compositionally biased region" description="Basic and acidic residues" evidence="1">
    <location>
        <begin position="83"/>
        <end position="100"/>
    </location>
</feature>
<dbReference type="EMBL" id="BGPR01023846">
    <property type="protein sequence ID" value="GBN91350.1"/>
    <property type="molecule type" value="Genomic_DNA"/>
</dbReference>
<accession>A0A4Y2SUV7</accession>